<dbReference type="EMBL" id="SJPL01000001">
    <property type="protein sequence ID" value="TWT70550.1"/>
    <property type="molecule type" value="Genomic_DNA"/>
</dbReference>
<comment type="caution">
    <text evidence="1">The sequence shown here is derived from an EMBL/GenBank/DDBJ whole genome shotgun (WGS) entry which is preliminary data.</text>
</comment>
<sequence>MNPMTMIARGSQDLARTQQLVALAFSITVILCLIGCSGTTVETRRSSTAAFSEGMAAFELEEYAKAEPLLAEAMSGALQPDVYVEAGVARAKCLGHLNMVQEGLGVADIMREGLPSEGEYFALRAAVYAAAGEVATAREEFAKARRLDRQVQPPPGI</sequence>
<evidence type="ECO:0008006" key="3">
    <source>
        <dbReference type="Google" id="ProtNLM"/>
    </source>
</evidence>
<name>A0A5C5Y5Q7_9PLAN</name>
<dbReference type="Proteomes" id="UP000317238">
    <property type="component" value="Unassembled WGS sequence"/>
</dbReference>
<evidence type="ECO:0000313" key="1">
    <source>
        <dbReference type="EMBL" id="TWT70550.1"/>
    </source>
</evidence>
<protein>
    <recommendedName>
        <fullName evidence="3">Tetratricopeptide repeat protein</fullName>
    </recommendedName>
</protein>
<dbReference type="Gene3D" id="1.25.40.10">
    <property type="entry name" value="Tetratricopeptide repeat domain"/>
    <property type="match status" value="1"/>
</dbReference>
<dbReference type="AlphaFoldDB" id="A0A5C5Y5Q7"/>
<reference evidence="1 2" key="1">
    <citation type="submission" date="2019-02" db="EMBL/GenBank/DDBJ databases">
        <title>Deep-cultivation of Planctomycetes and their phenomic and genomic characterization uncovers novel biology.</title>
        <authorList>
            <person name="Wiegand S."/>
            <person name="Jogler M."/>
            <person name="Boedeker C."/>
            <person name="Pinto D."/>
            <person name="Vollmers J."/>
            <person name="Rivas-Marin E."/>
            <person name="Kohn T."/>
            <person name="Peeters S.H."/>
            <person name="Heuer A."/>
            <person name="Rast P."/>
            <person name="Oberbeckmann S."/>
            <person name="Bunk B."/>
            <person name="Jeske O."/>
            <person name="Meyerdierks A."/>
            <person name="Storesund J.E."/>
            <person name="Kallscheuer N."/>
            <person name="Luecker S."/>
            <person name="Lage O.M."/>
            <person name="Pohl T."/>
            <person name="Merkel B.J."/>
            <person name="Hornburger P."/>
            <person name="Mueller R.-W."/>
            <person name="Bruemmer F."/>
            <person name="Labrenz M."/>
            <person name="Spormann A.M."/>
            <person name="Op Den Camp H."/>
            <person name="Overmann J."/>
            <person name="Amann R."/>
            <person name="Jetten M.S.M."/>
            <person name="Mascher T."/>
            <person name="Medema M.H."/>
            <person name="Devos D.P."/>
            <person name="Kaster A.-K."/>
            <person name="Ovreas L."/>
            <person name="Rohde M."/>
            <person name="Galperin M.Y."/>
            <person name="Jogler C."/>
        </authorList>
    </citation>
    <scope>NUCLEOTIDE SEQUENCE [LARGE SCALE GENOMIC DNA]</scope>
    <source>
        <strain evidence="1 2">Pan14r</strain>
    </source>
</reference>
<dbReference type="InterPro" id="IPR011990">
    <property type="entry name" value="TPR-like_helical_dom_sf"/>
</dbReference>
<keyword evidence="2" id="KW-1185">Reference proteome</keyword>
<accession>A0A5C5Y5Q7</accession>
<organism evidence="1 2">
    <name type="scientific">Crateriforma conspicua</name>
    <dbReference type="NCBI Taxonomy" id="2527996"/>
    <lineage>
        <taxon>Bacteria</taxon>
        <taxon>Pseudomonadati</taxon>
        <taxon>Planctomycetota</taxon>
        <taxon>Planctomycetia</taxon>
        <taxon>Planctomycetales</taxon>
        <taxon>Planctomycetaceae</taxon>
        <taxon>Crateriforma</taxon>
    </lineage>
</organism>
<gene>
    <name evidence="1" type="ORF">Pan14r_28570</name>
</gene>
<proteinExistence type="predicted"/>
<dbReference type="SUPFAM" id="SSF48452">
    <property type="entry name" value="TPR-like"/>
    <property type="match status" value="1"/>
</dbReference>
<evidence type="ECO:0000313" key="2">
    <source>
        <dbReference type="Proteomes" id="UP000317238"/>
    </source>
</evidence>